<gene>
    <name evidence="6" type="ORF">AB205_0043140</name>
</gene>
<dbReference type="PANTHER" id="PTHR11471">
    <property type="entry name" value="TUMOR NECROSIS FACTOR FAMILY MEMBER"/>
    <property type="match status" value="1"/>
</dbReference>
<dbReference type="EMBL" id="KV924403">
    <property type="protein sequence ID" value="PIO39198.1"/>
    <property type="molecule type" value="Genomic_DNA"/>
</dbReference>
<name>A0A2G9SGC7_AQUCT</name>
<sequence length="165" mass="18413">VTMKLEAQQMKMNPAFRDGQLFPSAHLTGLTVKNTSLDKPLQWESTHGLAFLHEMEYSDGSIRCKKSGLYFVYSKLQLGVVCATGDPSLVFTHSVNLRTMGSVTQLMVNSGGFCDNQGSKVWKRSSFLGSSFLLEEGDDIFVNMSHRNLIRAQLQSTTFFGLFML</sequence>
<dbReference type="GO" id="GO:0005164">
    <property type="term" value="F:tumor necrosis factor receptor binding"/>
    <property type="evidence" value="ECO:0007669"/>
    <property type="project" value="InterPro"/>
</dbReference>
<dbReference type="InterPro" id="IPR008983">
    <property type="entry name" value="Tumour_necrosis_fac-like_dom"/>
</dbReference>
<evidence type="ECO:0000256" key="1">
    <source>
        <dbReference type="ARBA" id="ARBA00004370"/>
    </source>
</evidence>
<dbReference type="SUPFAM" id="SSF49842">
    <property type="entry name" value="TNF-like"/>
    <property type="match status" value="1"/>
</dbReference>
<keyword evidence="3" id="KW-0202">Cytokine</keyword>
<dbReference type="CDD" id="cd00184">
    <property type="entry name" value="TNF"/>
    <property type="match status" value="1"/>
</dbReference>
<dbReference type="GO" id="GO:0006955">
    <property type="term" value="P:immune response"/>
    <property type="evidence" value="ECO:0007669"/>
    <property type="project" value="InterPro"/>
</dbReference>
<dbReference type="OrthoDB" id="6116320at2759"/>
<dbReference type="GO" id="GO:0005125">
    <property type="term" value="F:cytokine activity"/>
    <property type="evidence" value="ECO:0007669"/>
    <property type="project" value="UniProtKB-KW"/>
</dbReference>
<dbReference type="Gene3D" id="2.60.120.40">
    <property type="match status" value="1"/>
</dbReference>
<comment type="subcellular location">
    <subcellularLocation>
        <location evidence="1">Membrane</location>
    </subcellularLocation>
</comment>
<evidence type="ECO:0000256" key="4">
    <source>
        <dbReference type="ARBA" id="ARBA00023136"/>
    </source>
</evidence>
<dbReference type="GO" id="GO:0005615">
    <property type="term" value="C:extracellular space"/>
    <property type="evidence" value="ECO:0007669"/>
    <property type="project" value="UniProtKB-KW"/>
</dbReference>
<evidence type="ECO:0000256" key="3">
    <source>
        <dbReference type="ARBA" id="ARBA00022514"/>
    </source>
</evidence>
<evidence type="ECO:0000256" key="2">
    <source>
        <dbReference type="ARBA" id="ARBA00008670"/>
    </source>
</evidence>
<evidence type="ECO:0000313" key="6">
    <source>
        <dbReference type="EMBL" id="PIO39198.1"/>
    </source>
</evidence>
<evidence type="ECO:0000313" key="7">
    <source>
        <dbReference type="Proteomes" id="UP000228934"/>
    </source>
</evidence>
<comment type="similarity">
    <text evidence="2">Belongs to the tumor necrosis factor family.</text>
</comment>
<dbReference type="Proteomes" id="UP000228934">
    <property type="component" value="Unassembled WGS sequence"/>
</dbReference>
<organism evidence="6 7">
    <name type="scientific">Aquarana catesbeiana</name>
    <name type="common">American bullfrog</name>
    <name type="synonym">Rana catesbeiana</name>
    <dbReference type="NCBI Taxonomy" id="8400"/>
    <lineage>
        <taxon>Eukaryota</taxon>
        <taxon>Metazoa</taxon>
        <taxon>Chordata</taxon>
        <taxon>Craniata</taxon>
        <taxon>Vertebrata</taxon>
        <taxon>Euteleostomi</taxon>
        <taxon>Amphibia</taxon>
        <taxon>Batrachia</taxon>
        <taxon>Anura</taxon>
        <taxon>Neobatrachia</taxon>
        <taxon>Ranoidea</taxon>
        <taxon>Ranidae</taxon>
        <taxon>Aquarana</taxon>
    </lineage>
</organism>
<dbReference type="SMART" id="SM00207">
    <property type="entry name" value="TNF"/>
    <property type="match status" value="1"/>
</dbReference>
<dbReference type="PANTHER" id="PTHR11471:SF34">
    <property type="entry name" value="TUMOR NECROSIS FACTOR LIGAND SUPERFAMILY MEMBER 14"/>
    <property type="match status" value="1"/>
</dbReference>
<feature type="domain" description="THD" evidence="5">
    <location>
        <begin position="23"/>
        <end position="165"/>
    </location>
</feature>
<proteinExistence type="inferred from homology"/>
<dbReference type="InterPro" id="IPR006052">
    <property type="entry name" value="TNF_dom"/>
</dbReference>
<keyword evidence="4" id="KW-0472">Membrane</keyword>
<dbReference type="Pfam" id="PF00229">
    <property type="entry name" value="TNF"/>
    <property type="match status" value="1"/>
</dbReference>
<keyword evidence="7" id="KW-1185">Reference proteome</keyword>
<dbReference type="PROSITE" id="PS50049">
    <property type="entry name" value="THD_2"/>
    <property type="match status" value="1"/>
</dbReference>
<reference evidence="7" key="1">
    <citation type="journal article" date="2017" name="Nat. Commun.">
        <title>The North American bullfrog draft genome provides insight into hormonal regulation of long noncoding RNA.</title>
        <authorList>
            <person name="Hammond S.A."/>
            <person name="Warren R.L."/>
            <person name="Vandervalk B.P."/>
            <person name="Kucuk E."/>
            <person name="Khan H."/>
            <person name="Gibb E.A."/>
            <person name="Pandoh P."/>
            <person name="Kirk H."/>
            <person name="Zhao Y."/>
            <person name="Jones M."/>
            <person name="Mungall A.J."/>
            <person name="Coope R."/>
            <person name="Pleasance S."/>
            <person name="Moore R.A."/>
            <person name="Holt R.A."/>
            <person name="Round J.M."/>
            <person name="Ohora S."/>
            <person name="Walle B.V."/>
            <person name="Veldhoen N."/>
            <person name="Helbing C.C."/>
            <person name="Birol I."/>
        </authorList>
    </citation>
    <scope>NUCLEOTIDE SEQUENCE [LARGE SCALE GENOMIC DNA]</scope>
</reference>
<feature type="non-terminal residue" evidence="6">
    <location>
        <position position="1"/>
    </location>
</feature>
<accession>A0A2G9SGC7</accession>
<evidence type="ECO:0000259" key="5">
    <source>
        <dbReference type="PROSITE" id="PS50049"/>
    </source>
</evidence>
<protein>
    <recommendedName>
        <fullName evidence="5">THD domain-containing protein</fullName>
    </recommendedName>
</protein>
<dbReference type="AlphaFoldDB" id="A0A2G9SGC7"/>
<dbReference type="GO" id="GO:0016020">
    <property type="term" value="C:membrane"/>
    <property type="evidence" value="ECO:0007669"/>
    <property type="project" value="UniProtKB-SubCell"/>
</dbReference>